<name>A0AAF0IMY9_9CAUD</name>
<organism evidence="1 2">
    <name type="scientific">Kolpuevirus sp. 'frurule'</name>
    <dbReference type="NCBI Taxonomy" id="3028514"/>
    <lineage>
        <taxon>Viruses</taxon>
        <taxon>Duplodnaviria</taxon>
        <taxon>Heunggongvirae</taxon>
        <taxon>Uroviricota</taxon>
        <taxon>Caudoviricetes</taxon>
        <taxon>Crassvirales</taxon>
        <taxon>Steigviridae</taxon>
        <taxon>Asinivirinae</taxon>
        <taxon>Kolpuevirus</taxon>
    </lineage>
</organism>
<protein>
    <submittedName>
        <fullName evidence="1">Uncharacterized protein</fullName>
    </submittedName>
</protein>
<reference evidence="1" key="1">
    <citation type="journal article" date="2023" name="bioRxiv">
        <title>Novel crAssphage isolates exhibit conserved gene order and purifying selection of the host specificity protein.</title>
        <authorList>
            <person name="Papudeshi B."/>
            <person name="Vega A.A."/>
            <person name="Souza C."/>
            <person name="Giles S.K."/>
            <person name="Mallawaarachchi V."/>
            <person name="Roach M.J."/>
            <person name="An M."/>
            <person name="Jacobson N."/>
            <person name="McNair K."/>
            <person name="Mora M.F."/>
            <person name="Pastrana K."/>
            <person name="Leigh C."/>
            <person name="Cram C."/>
            <person name="Plewa W.S."/>
            <person name="Grigson S.R."/>
            <person name="Bouras G."/>
            <person name="Decewicz P."/>
            <person name="Luque A."/>
            <person name="Droit L."/>
            <person name="Handley S.A."/>
            <person name="Segall A.M."/>
            <person name="Dinsdale E.A."/>
            <person name="Edwards R.A."/>
        </authorList>
    </citation>
    <scope>NUCLEOTIDE SEQUENCE</scope>
    <source>
        <strain evidence="1">Bc03</strain>
    </source>
</reference>
<sequence length="72" mass="8390">MNIEAKCKNCRFCKEMTGPHDTDNYYVCMRGSLVLTIKPEEKCAHIVEGFEPIESLSRELLNNQLRNIMYYG</sequence>
<accession>A0AAF0IMY9</accession>
<dbReference type="EMBL" id="OQ198718">
    <property type="protein sequence ID" value="WEY17601.1"/>
    <property type="molecule type" value="Genomic_DNA"/>
</dbReference>
<proteinExistence type="predicted"/>
<keyword evidence="2" id="KW-1185">Reference proteome</keyword>
<evidence type="ECO:0000313" key="1">
    <source>
        <dbReference type="EMBL" id="WEY17601.1"/>
    </source>
</evidence>
<dbReference type="Proteomes" id="UP001225300">
    <property type="component" value="Segment"/>
</dbReference>
<evidence type="ECO:0000313" key="2">
    <source>
        <dbReference type="Proteomes" id="UP001225300"/>
    </source>
</evidence>